<dbReference type="Gene3D" id="3.30.470.20">
    <property type="entry name" value="ATP-grasp fold, B domain"/>
    <property type="match status" value="1"/>
</dbReference>
<organism evidence="6 7">
    <name type="scientific">Tetrahymena thermophila (strain SB210)</name>
    <dbReference type="NCBI Taxonomy" id="312017"/>
    <lineage>
        <taxon>Eukaryota</taxon>
        <taxon>Sar</taxon>
        <taxon>Alveolata</taxon>
        <taxon>Ciliophora</taxon>
        <taxon>Intramacronucleata</taxon>
        <taxon>Oligohymenophorea</taxon>
        <taxon>Hymenostomatida</taxon>
        <taxon>Tetrahymenina</taxon>
        <taxon>Tetrahymenidae</taxon>
        <taxon>Tetrahymena</taxon>
    </lineage>
</organism>
<dbReference type="GO" id="GO:0070740">
    <property type="term" value="F:tubulin-glutamic acid ligase activity"/>
    <property type="evidence" value="ECO:0007669"/>
    <property type="project" value="TreeGrafter"/>
</dbReference>
<dbReference type="KEGG" id="tet:TTHERM_00532260"/>
<evidence type="ECO:0000313" key="6">
    <source>
        <dbReference type="EMBL" id="EAS04104.1"/>
    </source>
</evidence>
<keyword evidence="7" id="KW-1185">Reference proteome</keyword>
<keyword evidence="2" id="KW-0547">Nucleotide-binding</keyword>
<feature type="compositionally biased region" description="Basic and acidic residues" evidence="4">
    <location>
        <begin position="635"/>
        <end position="654"/>
    </location>
</feature>
<dbReference type="PANTHER" id="PTHR12241">
    <property type="entry name" value="TUBULIN POLYGLUTAMYLASE"/>
    <property type="match status" value="1"/>
</dbReference>
<dbReference type="OMA" id="QAYLYPK"/>
<feature type="compositionally biased region" description="Polar residues" evidence="4">
    <location>
        <begin position="1"/>
        <end position="21"/>
    </location>
</feature>
<evidence type="ECO:0000256" key="5">
    <source>
        <dbReference type="SAM" id="Phobius"/>
    </source>
</evidence>
<evidence type="ECO:0000256" key="4">
    <source>
        <dbReference type="SAM" id="MobiDB-lite"/>
    </source>
</evidence>
<name>Q248E1_TETTS</name>
<dbReference type="Pfam" id="PF03133">
    <property type="entry name" value="TTL"/>
    <property type="match status" value="1"/>
</dbReference>
<evidence type="ECO:0000256" key="2">
    <source>
        <dbReference type="ARBA" id="ARBA00022741"/>
    </source>
</evidence>
<feature type="region of interest" description="Disordered" evidence="4">
    <location>
        <begin position="633"/>
        <end position="654"/>
    </location>
</feature>
<keyword evidence="5" id="KW-0472">Membrane</keyword>
<dbReference type="GeneID" id="7840768"/>
<gene>
    <name evidence="6" type="ORF">TTHERM_00532260</name>
</gene>
<dbReference type="GO" id="GO:0036064">
    <property type="term" value="C:ciliary basal body"/>
    <property type="evidence" value="ECO:0007669"/>
    <property type="project" value="TreeGrafter"/>
</dbReference>
<dbReference type="RefSeq" id="XP_001024349.1">
    <property type="nucleotide sequence ID" value="XM_001024349.1"/>
</dbReference>
<accession>Q248E1</accession>
<dbReference type="InterPro" id="IPR004344">
    <property type="entry name" value="TTL/TTLL_fam"/>
</dbReference>
<reference evidence="7" key="1">
    <citation type="journal article" date="2006" name="PLoS Biol.">
        <title>Macronuclear genome sequence of the ciliate Tetrahymena thermophila, a model eukaryote.</title>
        <authorList>
            <person name="Eisen J.A."/>
            <person name="Coyne R.S."/>
            <person name="Wu M."/>
            <person name="Wu D."/>
            <person name="Thiagarajan M."/>
            <person name="Wortman J.R."/>
            <person name="Badger J.H."/>
            <person name="Ren Q."/>
            <person name="Amedeo P."/>
            <person name="Jones K.M."/>
            <person name="Tallon L.J."/>
            <person name="Delcher A.L."/>
            <person name="Salzberg S.L."/>
            <person name="Silva J.C."/>
            <person name="Haas B.J."/>
            <person name="Majoros W.H."/>
            <person name="Farzad M."/>
            <person name="Carlton J.M."/>
            <person name="Smith R.K. Jr."/>
            <person name="Garg J."/>
            <person name="Pearlman R.E."/>
            <person name="Karrer K.M."/>
            <person name="Sun L."/>
            <person name="Manning G."/>
            <person name="Elde N.C."/>
            <person name="Turkewitz A.P."/>
            <person name="Asai D.J."/>
            <person name="Wilkes D.E."/>
            <person name="Wang Y."/>
            <person name="Cai H."/>
            <person name="Collins K."/>
            <person name="Stewart B.A."/>
            <person name="Lee S.R."/>
            <person name="Wilamowska K."/>
            <person name="Weinberg Z."/>
            <person name="Ruzzo W.L."/>
            <person name="Wloga D."/>
            <person name="Gaertig J."/>
            <person name="Frankel J."/>
            <person name="Tsao C.-C."/>
            <person name="Gorovsky M.A."/>
            <person name="Keeling P.J."/>
            <person name="Waller R.F."/>
            <person name="Patron N.J."/>
            <person name="Cherry J.M."/>
            <person name="Stover N.A."/>
            <person name="Krieger C.J."/>
            <person name="del Toro C."/>
            <person name="Ryder H.F."/>
            <person name="Williamson S.C."/>
            <person name="Barbeau R.A."/>
            <person name="Hamilton E.P."/>
            <person name="Orias E."/>
        </authorList>
    </citation>
    <scope>NUCLEOTIDE SEQUENCE [LARGE SCALE GENOMIC DNA]</scope>
    <source>
        <strain evidence="7">SB210</strain>
    </source>
</reference>
<dbReference type="PANTHER" id="PTHR12241:SF147">
    <property type="entry name" value="TUBULIN POLYGLUTAMYLASE TTLL7"/>
    <property type="match status" value="1"/>
</dbReference>
<dbReference type="EMBL" id="GG662455">
    <property type="protein sequence ID" value="EAS04104.1"/>
    <property type="molecule type" value="Genomic_DNA"/>
</dbReference>
<dbReference type="STRING" id="312017.Q248E1"/>
<dbReference type="InParanoid" id="Q248E1"/>
<sequence>MGQKFKPNQQKQDSSAQQLANKITMRKSDKKTKRFQIIIAISGILGAAFLYLSFINTQNKSRVILVDENPDYFTSEAPHYGKQYHIKDHIKREAHPDFQKYNQKVKPEIDIDWIEHEREARYIVYKFLEYSNITLDEQVHYEGKEIKWSPYLNIINNNKYCLNSDLYHLMHPDSINKNYLIFSDYDKTTMSREVVSDFGIDLLPELENLDYSKQYTVGTKNMPLETTLIYSQISRMHHYFEINKQLFCNFQMANHIPGKWSITNKDVVIDKYREYQQKQFIDPQVCKKTMTYMPRSFRLYDENECKQFFTHIQSQEYEESMKKQSFSYLLKQGEDVHRGEGVHLFTSKLRDEILQKYDKGSKCGEILDKLIAQKYISNPLKYEGHKLELRMYFLIASTNPLIIYVQKQNFLKKCQLPFDIQSTERASHICNISAPKGQSQSSGLDIFLEELTEYYLEKGIIKNPKWLEETIYPQIYRALVHLVRSGQQNLLKDSRFFESFAVDLIIDENQRVWFLENNPNPQIMRLTWRRTRRNYIMFGDMFQIQYAYLRSRALRLNRFAKFLLPLYQQYKTLDVSDFDRGFRRANQNDLEPEFENEIRKDSTYIKVYDDNLEGKKKFMGFLPYECLYQITNTQTDKDKDQEKDKEKEKDNGQS</sequence>
<keyword evidence="1 6" id="KW-0436">Ligase</keyword>
<dbReference type="HOGENOM" id="CLU_027769_0_0_1"/>
<evidence type="ECO:0000256" key="1">
    <source>
        <dbReference type="ARBA" id="ARBA00022598"/>
    </source>
</evidence>
<dbReference type="GO" id="GO:0015631">
    <property type="term" value="F:tubulin binding"/>
    <property type="evidence" value="ECO:0007669"/>
    <property type="project" value="TreeGrafter"/>
</dbReference>
<feature type="region of interest" description="Disordered" evidence="4">
    <location>
        <begin position="1"/>
        <end position="25"/>
    </location>
</feature>
<dbReference type="GO" id="GO:0000226">
    <property type="term" value="P:microtubule cytoskeleton organization"/>
    <property type="evidence" value="ECO:0007669"/>
    <property type="project" value="TreeGrafter"/>
</dbReference>
<dbReference type="SUPFAM" id="SSF56059">
    <property type="entry name" value="Glutathione synthetase ATP-binding domain-like"/>
    <property type="match status" value="1"/>
</dbReference>
<proteinExistence type="predicted"/>
<keyword evidence="5" id="KW-0812">Transmembrane</keyword>
<dbReference type="Proteomes" id="UP000009168">
    <property type="component" value="Unassembled WGS sequence"/>
</dbReference>
<keyword evidence="3" id="KW-0067">ATP-binding</keyword>
<dbReference type="AlphaFoldDB" id="Q248E1"/>
<protein>
    <submittedName>
        <fullName evidence="6">Tubulin tyrosine ligase family protein</fullName>
    </submittedName>
</protein>
<dbReference type="OrthoDB" id="288171at2759"/>
<evidence type="ECO:0000256" key="3">
    <source>
        <dbReference type="ARBA" id="ARBA00022840"/>
    </source>
</evidence>
<dbReference type="eggNOG" id="KOG2157">
    <property type="taxonomic scope" value="Eukaryota"/>
</dbReference>
<keyword evidence="5" id="KW-1133">Transmembrane helix</keyword>
<feature type="transmembrane region" description="Helical" evidence="5">
    <location>
        <begin position="35"/>
        <end position="54"/>
    </location>
</feature>
<evidence type="ECO:0000313" key="7">
    <source>
        <dbReference type="Proteomes" id="UP000009168"/>
    </source>
</evidence>
<dbReference type="GO" id="GO:0005524">
    <property type="term" value="F:ATP binding"/>
    <property type="evidence" value="ECO:0007669"/>
    <property type="project" value="UniProtKB-KW"/>
</dbReference>
<dbReference type="PROSITE" id="PS51221">
    <property type="entry name" value="TTL"/>
    <property type="match status" value="1"/>
</dbReference>